<reference evidence="1 2" key="1">
    <citation type="submission" date="2015-11" db="EMBL/GenBank/DDBJ databases">
        <title>Genome sequences of Lysobacter enzymogenes strain C3 and Lysobacter antibioticus ATCC 29479.</title>
        <authorList>
            <person name="Kobayashi D.Y."/>
        </authorList>
    </citation>
    <scope>NUCLEOTIDE SEQUENCE [LARGE SCALE GENOMIC DNA]</scope>
    <source>
        <strain evidence="1 2">C3</strain>
    </source>
</reference>
<dbReference type="AlphaFoldDB" id="A0A0S2DA20"/>
<name>A0A0S2DA20_LYSEN</name>
<organism evidence="1 2">
    <name type="scientific">Lysobacter enzymogenes</name>
    <dbReference type="NCBI Taxonomy" id="69"/>
    <lineage>
        <taxon>Bacteria</taxon>
        <taxon>Pseudomonadati</taxon>
        <taxon>Pseudomonadota</taxon>
        <taxon>Gammaproteobacteria</taxon>
        <taxon>Lysobacterales</taxon>
        <taxon>Lysobacteraceae</taxon>
        <taxon>Lysobacter</taxon>
    </lineage>
</organism>
<dbReference type="Proteomes" id="UP000061569">
    <property type="component" value="Chromosome"/>
</dbReference>
<proteinExistence type="predicted"/>
<dbReference type="PATRIC" id="fig|69.6.peg.35"/>
<dbReference type="STRING" id="69.GLE_0028"/>
<evidence type="ECO:0000313" key="1">
    <source>
        <dbReference type="EMBL" id="ALN55387.1"/>
    </source>
</evidence>
<evidence type="ECO:0000313" key="2">
    <source>
        <dbReference type="Proteomes" id="UP000061569"/>
    </source>
</evidence>
<accession>A0A0S2DA20</accession>
<dbReference type="EMBL" id="CP013140">
    <property type="protein sequence ID" value="ALN55387.1"/>
    <property type="molecule type" value="Genomic_DNA"/>
</dbReference>
<sequence length="59" mass="7007">MQDRYPNRDGIYTKLRELTAADLDAQIRVLQELAVQHEEHVQALIAYRDRVFDKSRHGR</sequence>
<protein>
    <submittedName>
        <fullName evidence="1">Uncharacterized protein</fullName>
    </submittedName>
</protein>
<gene>
    <name evidence="1" type="ORF">GLE_0028</name>
</gene>
<dbReference type="KEGG" id="lez:GLE_0028"/>